<proteinExistence type="predicted"/>
<comment type="caution">
    <text evidence="1">The sequence shown here is derived from an EMBL/GenBank/DDBJ whole genome shotgun (WGS) entry which is preliminary data.</text>
</comment>
<evidence type="ECO:0000313" key="2">
    <source>
        <dbReference type="Proteomes" id="UP001055879"/>
    </source>
</evidence>
<organism evidence="1 2">
    <name type="scientific">Arctium lappa</name>
    <name type="common">Greater burdock</name>
    <name type="synonym">Lappa major</name>
    <dbReference type="NCBI Taxonomy" id="4217"/>
    <lineage>
        <taxon>Eukaryota</taxon>
        <taxon>Viridiplantae</taxon>
        <taxon>Streptophyta</taxon>
        <taxon>Embryophyta</taxon>
        <taxon>Tracheophyta</taxon>
        <taxon>Spermatophyta</taxon>
        <taxon>Magnoliopsida</taxon>
        <taxon>eudicotyledons</taxon>
        <taxon>Gunneridae</taxon>
        <taxon>Pentapetalae</taxon>
        <taxon>asterids</taxon>
        <taxon>campanulids</taxon>
        <taxon>Asterales</taxon>
        <taxon>Asteraceae</taxon>
        <taxon>Carduoideae</taxon>
        <taxon>Cardueae</taxon>
        <taxon>Arctiinae</taxon>
        <taxon>Arctium</taxon>
    </lineage>
</organism>
<dbReference type="EMBL" id="CM042051">
    <property type="protein sequence ID" value="KAI3729981.1"/>
    <property type="molecule type" value="Genomic_DNA"/>
</dbReference>
<dbReference type="Proteomes" id="UP001055879">
    <property type="component" value="Linkage Group LG05"/>
</dbReference>
<evidence type="ECO:0000313" key="1">
    <source>
        <dbReference type="EMBL" id="KAI3729981.1"/>
    </source>
</evidence>
<sequence>MGFFAGLFFGVAFGIGFIVCLARYQIIRSARRADLAATIAAFARMTVADSRKLLPGDVRSNKKLCRADTRAIQANHFVVYEVFKVDPWYCGSTIYRSVQLLIDLSIVNFYSYQFIVKLYSCPSFSLHTGHPKTEMIATFVTHREYKECFSSVLSTNYDMTSVVKLIDLVFMDYMLC</sequence>
<reference evidence="2" key="1">
    <citation type="journal article" date="2022" name="Mol. Ecol. Resour.">
        <title>The genomes of chicory, endive, great burdock and yacon provide insights into Asteraceae palaeo-polyploidization history and plant inulin production.</title>
        <authorList>
            <person name="Fan W."/>
            <person name="Wang S."/>
            <person name="Wang H."/>
            <person name="Wang A."/>
            <person name="Jiang F."/>
            <person name="Liu H."/>
            <person name="Zhao H."/>
            <person name="Xu D."/>
            <person name="Zhang Y."/>
        </authorList>
    </citation>
    <scope>NUCLEOTIDE SEQUENCE [LARGE SCALE GENOMIC DNA]</scope>
    <source>
        <strain evidence="2">cv. Niubang</strain>
    </source>
</reference>
<name>A0ACB9C6U2_ARCLA</name>
<accession>A0ACB9C6U2</accession>
<keyword evidence="2" id="KW-1185">Reference proteome</keyword>
<reference evidence="1 2" key="2">
    <citation type="journal article" date="2022" name="Mol. Ecol. Resour.">
        <title>The genomes of chicory, endive, great burdock and yacon provide insights into Asteraceae paleo-polyploidization history and plant inulin production.</title>
        <authorList>
            <person name="Fan W."/>
            <person name="Wang S."/>
            <person name="Wang H."/>
            <person name="Wang A."/>
            <person name="Jiang F."/>
            <person name="Liu H."/>
            <person name="Zhao H."/>
            <person name="Xu D."/>
            <person name="Zhang Y."/>
        </authorList>
    </citation>
    <scope>NUCLEOTIDE SEQUENCE [LARGE SCALE GENOMIC DNA]</scope>
    <source>
        <strain evidence="2">cv. Niubang</strain>
    </source>
</reference>
<protein>
    <submittedName>
        <fullName evidence="1">Uncharacterized protein</fullName>
    </submittedName>
</protein>
<gene>
    <name evidence="1" type="ORF">L6452_18654</name>
</gene>